<evidence type="ECO:0000259" key="5">
    <source>
        <dbReference type="Pfam" id="PF05843"/>
    </source>
</evidence>
<proteinExistence type="predicted"/>
<dbReference type="OrthoDB" id="26282at2759"/>
<feature type="domain" description="Suppressor of forked" evidence="5">
    <location>
        <begin position="18"/>
        <end position="625"/>
    </location>
</feature>
<feature type="compositionally biased region" description="Basic and acidic residues" evidence="4">
    <location>
        <begin position="844"/>
        <end position="854"/>
    </location>
</feature>
<dbReference type="STRING" id="1806994.A0A507CIV0"/>
<dbReference type="RefSeq" id="XP_031027524.1">
    <property type="nucleotide sequence ID" value="XM_031166688.1"/>
</dbReference>
<evidence type="ECO:0000256" key="1">
    <source>
        <dbReference type="ARBA" id="ARBA00004123"/>
    </source>
</evidence>
<organism evidence="6 7">
    <name type="scientific">Synchytrium microbalum</name>
    <dbReference type="NCBI Taxonomy" id="1806994"/>
    <lineage>
        <taxon>Eukaryota</taxon>
        <taxon>Fungi</taxon>
        <taxon>Fungi incertae sedis</taxon>
        <taxon>Chytridiomycota</taxon>
        <taxon>Chytridiomycota incertae sedis</taxon>
        <taxon>Chytridiomycetes</taxon>
        <taxon>Synchytriales</taxon>
        <taxon>Synchytriaceae</taxon>
        <taxon>Synchytrium</taxon>
    </lineage>
</organism>
<gene>
    <name evidence="6" type="ORF">SmJEL517_g00759</name>
</gene>
<dbReference type="Proteomes" id="UP000319731">
    <property type="component" value="Unassembled WGS sequence"/>
</dbReference>
<dbReference type="GeneID" id="42001985"/>
<feature type="compositionally biased region" description="Pro residues" evidence="4">
    <location>
        <begin position="811"/>
        <end position="824"/>
    </location>
</feature>
<dbReference type="InterPro" id="IPR045243">
    <property type="entry name" value="Rna14-like"/>
</dbReference>
<evidence type="ECO:0000256" key="3">
    <source>
        <dbReference type="ARBA" id="ARBA00023242"/>
    </source>
</evidence>
<dbReference type="InterPro" id="IPR011990">
    <property type="entry name" value="TPR-like_helical_dom_sf"/>
</dbReference>
<evidence type="ECO:0000313" key="6">
    <source>
        <dbReference type="EMBL" id="TPX37613.1"/>
    </source>
</evidence>
<keyword evidence="2" id="KW-0677">Repeat</keyword>
<dbReference type="PANTHER" id="PTHR19980:SF0">
    <property type="entry name" value="CLEAVAGE STIMULATION FACTOR SUBUNIT 3"/>
    <property type="match status" value="1"/>
</dbReference>
<feature type="region of interest" description="Disordered" evidence="4">
    <location>
        <begin position="798"/>
        <end position="863"/>
    </location>
</feature>
<evidence type="ECO:0000256" key="4">
    <source>
        <dbReference type="SAM" id="MobiDB-lite"/>
    </source>
</evidence>
<dbReference type="InterPro" id="IPR008847">
    <property type="entry name" value="Suf"/>
</dbReference>
<dbReference type="AlphaFoldDB" id="A0A507CIV0"/>
<comment type="caution">
    <text evidence="6">The sequence shown here is derived from an EMBL/GenBank/DDBJ whole genome shotgun (WGS) entry which is preliminary data.</text>
</comment>
<dbReference type="GO" id="GO:0031124">
    <property type="term" value="P:mRNA 3'-end processing"/>
    <property type="evidence" value="ECO:0007669"/>
    <property type="project" value="InterPro"/>
</dbReference>
<protein>
    <recommendedName>
        <fullName evidence="5">Suppressor of forked domain-containing protein</fullName>
    </recommendedName>
</protein>
<keyword evidence="3" id="KW-0539">Nucleus</keyword>
<sequence>MSDIVLPVTNNGSSNSSKTAKLRQRIEFNKWDSEAWQLLLQDAIAKDQSGIIRDTFDEFLTVFPTSARHWIQYVEYETRQDDHDKLQSLFGQCLRAVPNVDLCKTYINYVRKIHMPAHLEPDKLASARSEVKDAFEFVLALVGHDKDSGPVWMDYLVFVKSGEAPTLYEEQQRMDALRKIYHRALIVPLNNIETLWKDYDVFENGLNKLTAKKLLGDKAAGYMTARTAQRDLKNMFDPIEKLQKAYLPRPPEWNDKDITLLQAWKRVIAWEKSNALKLEDKAILHARILYSYKCALLPLRHYPEIWHDAAMYLIDSNKSSESEEMLKSGIEAIPTSLLLNFTFAELEESKKRDPAPLFESLITTLESNFDAITKKYDTERGKLVEALTNKLSAAQESRGVLIELGSEGRFSTPDDQWDGEAREVVRDKQREVDKQVQAQVESQRKKEFETTRRSLTLVWVVYMRVMRRLQGVRGARAIFARGRKTMYSSYQLFVSSALMEYYNTKDAGVAGRIFELGYKTLTEKNDVDMAHFISHYLDFLIQMNDDNNTRALFERALSVIPPEQSTEIWQKFLDYEIRYGDLTSLQKVAKRRAEAFPDATPSNTLDQVAERWSYLDLNHVGESELGLDAQKGFTLKPSLQQPDNNLSKLPISLPSNSSSSVVVPTSLIASPAAASQTRKTLQSVHPERYARPDFTKWTPYKEVPIPGSAAAIAAAAAAQQATMQALAPDIRKVPLGPTVAVPESIGILYNQLPSAATYNGPIIPVEAMIEFLHIMNVPPPSILPNMVQISISTLPPAMGQGPGIPMQRPASLPPAMPRPSPPAYAPRRGGGSSSSYGRGYSTKRPGDYEDDRSSYGKRGRRDF</sequence>
<dbReference type="SMART" id="SM00386">
    <property type="entry name" value="HAT"/>
    <property type="match status" value="7"/>
</dbReference>
<dbReference type="InterPro" id="IPR003107">
    <property type="entry name" value="HAT"/>
</dbReference>
<dbReference type="SUPFAM" id="SSF48452">
    <property type="entry name" value="TPR-like"/>
    <property type="match status" value="2"/>
</dbReference>
<reference evidence="6 7" key="1">
    <citation type="journal article" date="2019" name="Sci. Rep.">
        <title>Comparative genomics of chytrid fungi reveal insights into the obligate biotrophic and pathogenic lifestyle of Synchytrium endobioticum.</title>
        <authorList>
            <person name="van de Vossenberg B.T.L.H."/>
            <person name="Warris S."/>
            <person name="Nguyen H.D.T."/>
            <person name="van Gent-Pelzer M.P.E."/>
            <person name="Joly D.L."/>
            <person name="van de Geest H.C."/>
            <person name="Bonants P.J.M."/>
            <person name="Smith D.S."/>
            <person name="Levesque C.A."/>
            <person name="van der Lee T.A.J."/>
        </authorList>
    </citation>
    <scope>NUCLEOTIDE SEQUENCE [LARGE SCALE GENOMIC DNA]</scope>
    <source>
        <strain evidence="6 7">JEL517</strain>
    </source>
</reference>
<dbReference type="PANTHER" id="PTHR19980">
    <property type="entry name" value="RNA CLEAVAGE STIMULATION FACTOR"/>
    <property type="match status" value="1"/>
</dbReference>
<name>A0A507CIV0_9FUNG</name>
<dbReference type="Gene3D" id="1.25.40.1040">
    <property type="match status" value="2"/>
</dbReference>
<dbReference type="GO" id="GO:0005634">
    <property type="term" value="C:nucleus"/>
    <property type="evidence" value="ECO:0007669"/>
    <property type="project" value="UniProtKB-SubCell"/>
</dbReference>
<dbReference type="EMBL" id="QEAO01000002">
    <property type="protein sequence ID" value="TPX37613.1"/>
    <property type="molecule type" value="Genomic_DNA"/>
</dbReference>
<comment type="subcellular location">
    <subcellularLocation>
        <location evidence="1">Nucleus</location>
    </subcellularLocation>
</comment>
<evidence type="ECO:0000313" key="7">
    <source>
        <dbReference type="Proteomes" id="UP000319731"/>
    </source>
</evidence>
<dbReference type="Pfam" id="PF05843">
    <property type="entry name" value="Suf"/>
    <property type="match status" value="1"/>
</dbReference>
<dbReference type="GO" id="GO:0003729">
    <property type="term" value="F:mRNA binding"/>
    <property type="evidence" value="ECO:0007669"/>
    <property type="project" value="TreeGrafter"/>
</dbReference>
<evidence type="ECO:0000256" key="2">
    <source>
        <dbReference type="ARBA" id="ARBA00022737"/>
    </source>
</evidence>
<accession>A0A507CIV0</accession>
<keyword evidence="7" id="KW-1185">Reference proteome</keyword>